<feature type="transmembrane region" description="Helical" evidence="2">
    <location>
        <begin position="30"/>
        <end position="50"/>
    </location>
</feature>
<keyword evidence="2" id="KW-0812">Transmembrane</keyword>
<dbReference type="PANTHER" id="PTHR47637:SF1">
    <property type="entry name" value="CHAPERONE SURA"/>
    <property type="match status" value="1"/>
</dbReference>
<keyword evidence="2" id="KW-1133">Transmembrane helix</keyword>
<protein>
    <submittedName>
        <fullName evidence="4">SurA protein</fullName>
    </submittedName>
</protein>
<dbReference type="eggNOG" id="COG0760">
    <property type="taxonomic scope" value="Bacteria"/>
</dbReference>
<dbReference type="KEGG" id="wbr:surA"/>
<evidence type="ECO:0000259" key="3">
    <source>
        <dbReference type="PROSITE" id="PS50198"/>
    </source>
</evidence>
<dbReference type="EMBL" id="BA000021">
    <property type="protein sequence ID" value="BAC24164.1"/>
    <property type="molecule type" value="Genomic_DNA"/>
</dbReference>
<dbReference type="InterPro" id="IPR046357">
    <property type="entry name" value="PPIase_dom_sf"/>
</dbReference>
<evidence type="ECO:0000313" key="4">
    <source>
        <dbReference type="EMBL" id="BAC24164.1"/>
    </source>
</evidence>
<organism evidence="4 5">
    <name type="scientific">Wigglesworthia glossinidia brevipalpis</name>
    <dbReference type="NCBI Taxonomy" id="36870"/>
    <lineage>
        <taxon>Bacteria</taxon>
        <taxon>Pseudomonadati</taxon>
        <taxon>Pseudomonadota</taxon>
        <taxon>Gammaproteobacteria</taxon>
        <taxon>Enterobacterales</taxon>
        <taxon>Erwiniaceae</taxon>
        <taxon>Wigglesworthia</taxon>
    </lineage>
</organism>
<sequence length="452" mass="54625">MIKTKNFYYKKINIYIFQILNNFYLNKNLVLKHILLFKIFFISFCLFFNVNKSYSKEIDKIISIVNKKVILKSDVERIISDKNFNFENYFNSESESLKNLVLNKLIIDEVIKNKLNEYETFFSSDLLFNVNQNIFLEKYINLNKKKKEITDKSILKLEPNNFLYWNIQYEKLKKKIYISEKEINYLSTILFLKNNNIKININHYILENPKIFSKKNIIEYKQIVNNLFKLLKNDKLSEKLIFKYLKNNKIVLGNFIGWNNLIKLPKYFRIFLFDLQKRKKIFGLFFLNKNLHLFQIKNIKYDKKIETEIKIKHILLIPSENRDENNTYFYLKQIKNQISSKEISFSNAAKKYSEDLYSALQGGEIDYDYKKIFDNFTLNKINKIKKGEITGPIRSLQGWHLVKLMNIKIVDNTYKIYKENAYKILFEKKLSEVIYNWLENEYNNSYINKICY</sequence>
<keyword evidence="1" id="KW-0413">Isomerase</keyword>
<proteinExistence type="predicted"/>
<accession>Q8D3I3</accession>
<dbReference type="PANTHER" id="PTHR47637">
    <property type="entry name" value="CHAPERONE SURA"/>
    <property type="match status" value="1"/>
</dbReference>
<reference evidence="4 5" key="1">
    <citation type="journal article" date="2002" name="Nat. Genet.">
        <title>Genome sequence of the endocellular obligate symbiont of tsetse flies, Wigglesworthia glossinidia.</title>
        <authorList>
            <person name="Akman L."/>
            <person name="Yamashita A."/>
            <person name="Watanabe H."/>
            <person name="Oshima K."/>
            <person name="Shiba T."/>
            <person name="Hattori M."/>
            <person name="Aksoy S."/>
        </authorList>
    </citation>
    <scope>NUCLEOTIDE SEQUENCE [LARGE SCALE GENOMIC DNA]</scope>
</reference>
<keyword evidence="5" id="KW-1185">Reference proteome</keyword>
<dbReference type="GO" id="GO:0003755">
    <property type="term" value="F:peptidyl-prolyl cis-trans isomerase activity"/>
    <property type="evidence" value="ECO:0007669"/>
    <property type="project" value="UniProtKB-KW"/>
</dbReference>
<dbReference type="InterPro" id="IPR050280">
    <property type="entry name" value="OMP_Chaperone_SurA"/>
</dbReference>
<keyword evidence="2" id="KW-0472">Membrane</keyword>
<dbReference type="Proteomes" id="UP000000562">
    <property type="component" value="Chromosome"/>
</dbReference>
<dbReference type="SUPFAM" id="SSF54534">
    <property type="entry name" value="FKBP-like"/>
    <property type="match status" value="1"/>
</dbReference>
<keyword evidence="1" id="KW-0697">Rotamase</keyword>
<dbReference type="PROSITE" id="PS50198">
    <property type="entry name" value="PPIC_PPIASE_2"/>
    <property type="match status" value="1"/>
</dbReference>
<dbReference type="InterPro" id="IPR000297">
    <property type="entry name" value="PPIase_PpiC"/>
</dbReference>
<name>Q8D3I3_WIGBR</name>
<evidence type="ECO:0000313" key="5">
    <source>
        <dbReference type="Proteomes" id="UP000000562"/>
    </source>
</evidence>
<dbReference type="OrthoDB" id="14196at2"/>
<dbReference type="AlphaFoldDB" id="Q8D3I3"/>
<dbReference type="Gene3D" id="3.10.50.40">
    <property type="match status" value="1"/>
</dbReference>
<evidence type="ECO:0000256" key="2">
    <source>
        <dbReference type="SAM" id="Phobius"/>
    </source>
</evidence>
<evidence type="ECO:0000256" key="1">
    <source>
        <dbReference type="PROSITE-ProRule" id="PRU00278"/>
    </source>
</evidence>
<dbReference type="Gene3D" id="1.10.4030.10">
    <property type="entry name" value="Porin chaperone SurA, peptide-binding domain"/>
    <property type="match status" value="1"/>
</dbReference>
<feature type="domain" description="PpiC" evidence="3">
    <location>
        <begin position="306"/>
        <end position="406"/>
    </location>
</feature>
<dbReference type="STRING" id="36870.gene:10368496"/>
<dbReference type="HOGENOM" id="CLU_034646_11_0_6"/>
<dbReference type="Pfam" id="PF00639">
    <property type="entry name" value="Rotamase"/>
    <property type="match status" value="1"/>
</dbReference>
<gene>
    <name evidence="4" type="primary">surA</name>
</gene>